<reference evidence="2 3" key="1">
    <citation type="submission" date="2019-02" db="EMBL/GenBank/DDBJ databases">
        <title>Deep-cultivation of Planctomycetes and their phenomic and genomic characterization uncovers novel biology.</title>
        <authorList>
            <person name="Wiegand S."/>
            <person name="Jogler M."/>
            <person name="Boedeker C."/>
            <person name="Pinto D."/>
            <person name="Vollmers J."/>
            <person name="Rivas-Marin E."/>
            <person name="Kohn T."/>
            <person name="Peeters S.H."/>
            <person name="Heuer A."/>
            <person name="Rast P."/>
            <person name="Oberbeckmann S."/>
            <person name="Bunk B."/>
            <person name="Jeske O."/>
            <person name="Meyerdierks A."/>
            <person name="Storesund J.E."/>
            <person name="Kallscheuer N."/>
            <person name="Luecker S."/>
            <person name="Lage O.M."/>
            <person name="Pohl T."/>
            <person name="Merkel B.J."/>
            <person name="Hornburger P."/>
            <person name="Mueller R.-W."/>
            <person name="Bruemmer F."/>
            <person name="Labrenz M."/>
            <person name="Spormann A.M."/>
            <person name="Op Den Camp H."/>
            <person name="Overmann J."/>
            <person name="Amann R."/>
            <person name="Jetten M.S.M."/>
            <person name="Mascher T."/>
            <person name="Medema M.H."/>
            <person name="Devos D.P."/>
            <person name="Kaster A.-K."/>
            <person name="Ovreas L."/>
            <person name="Rohde M."/>
            <person name="Galperin M.Y."/>
            <person name="Jogler C."/>
        </authorList>
    </citation>
    <scope>NUCLEOTIDE SEQUENCE [LARGE SCALE GENOMIC DNA]</scope>
    <source>
        <strain evidence="2 3">Pla52o</strain>
    </source>
</reference>
<proteinExistence type="predicted"/>
<accession>A0A5C6C0N8</accession>
<protein>
    <submittedName>
        <fullName evidence="2">Uncharacterized protein</fullName>
    </submittedName>
</protein>
<feature type="compositionally biased region" description="Low complexity" evidence="1">
    <location>
        <begin position="235"/>
        <end position="249"/>
    </location>
</feature>
<name>A0A5C6C0N8_9BACT</name>
<evidence type="ECO:0000313" key="2">
    <source>
        <dbReference type="EMBL" id="TWU17708.1"/>
    </source>
</evidence>
<evidence type="ECO:0000313" key="3">
    <source>
        <dbReference type="Proteomes" id="UP000316304"/>
    </source>
</evidence>
<organism evidence="2 3">
    <name type="scientific">Novipirellula galeiformis</name>
    <dbReference type="NCBI Taxonomy" id="2528004"/>
    <lineage>
        <taxon>Bacteria</taxon>
        <taxon>Pseudomonadati</taxon>
        <taxon>Planctomycetota</taxon>
        <taxon>Planctomycetia</taxon>
        <taxon>Pirellulales</taxon>
        <taxon>Pirellulaceae</taxon>
        <taxon>Novipirellula</taxon>
    </lineage>
</organism>
<evidence type="ECO:0000256" key="1">
    <source>
        <dbReference type="SAM" id="MobiDB-lite"/>
    </source>
</evidence>
<keyword evidence="3" id="KW-1185">Reference proteome</keyword>
<feature type="region of interest" description="Disordered" evidence="1">
    <location>
        <begin position="233"/>
        <end position="304"/>
    </location>
</feature>
<dbReference type="EMBL" id="SJPT01000010">
    <property type="protein sequence ID" value="TWU17708.1"/>
    <property type="molecule type" value="Genomic_DNA"/>
</dbReference>
<dbReference type="AlphaFoldDB" id="A0A5C6C0N8"/>
<gene>
    <name evidence="2" type="ORF">Pla52o_49230</name>
</gene>
<dbReference type="RefSeq" id="WP_197169438.1">
    <property type="nucleotide sequence ID" value="NZ_SJPT01000010.1"/>
</dbReference>
<sequence length="304" mass="32887">MTQSRTASSPSRLPRRALDSTVSIAPTVANRFTQSVAIIMIASVMGCTTVGPNGEVIKKPKSSLAEKMPWAKKKDAVPEPYPNPVKMAATWTPDTLVQTNRTPTRGFGGRIFFYDEKSRAVPVDGTLVVHGFDEQAESADQATKRFEFTPEQFTRHFSQSDLGASYSVWVPWDAVGGDVRRISLVASFRTEAGVTVQGVPATVMLPGKESAETALAKAETKLSPQYQEYRKAAASISTQTSGLTTTTIQRRGRNTPSQSIEPSPSPIPSAQLVEGRSTPSAEIKMSKRDSQSDIRPASVSLPLQ</sequence>
<dbReference type="Proteomes" id="UP000316304">
    <property type="component" value="Unassembled WGS sequence"/>
</dbReference>
<comment type="caution">
    <text evidence="2">The sequence shown here is derived from an EMBL/GenBank/DDBJ whole genome shotgun (WGS) entry which is preliminary data.</text>
</comment>